<dbReference type="InterPro" id="IPR005959">
    <property type="entry name" value="Fumarylacetoacetase"/>
</dbReference>
<dbReference type="NCBIfam" id="TIGR01266">
    <property type="entry name" value="fum_ac_acetase"/>
    <property type="match status" value="1"/>
</dbReference>
<dbReference type="InterPro" id="IPR036462">
    <property type="entry name" value="Fumarylacetoacetase_N_sf"/>
</dbReference>
<comment type="pathway">
    <text evidence="3">Amino-acid degradation; L-phenylalanine degradation; acetoacetate and fumarate from L-phenylalanine: step 6/6.</text>
</comment>
<dbReference type="EC" id="3.7.1.2" evidence="4"/>
<evidence type="ECO:0000256" key="7">
    <source>
        <dbReference type="ARBA" id="ARBA00022837"/>
    </source>
</evidence>
<evidence type="ECO:0000313" key="14">
    <source>
        <dbReference type="EMBL" id="MEB8341655.1"/>
    </source>
</evidence>
<dbReference type="SUPFAM" id="SSF63433">
    <property type="entry name" value="Fumarylacetoacetate hydrolase, FAH, N-terminal domain"/>
    <property type="match status" value="1"/>
</dbReference>
<accession>A0ABU6FE92</accession>
<dbReference type="SUPFAM" id="SSF56529">
    <property type="entry name" value="FAH"/>
    <property type="match status" value="1"/>
</dbReference>
<dbReference type="Pfam" id="PF01557">
    <property type="entry name" value="FAA_hydrolase"/>
    <property type="match status" value="1"/>
</dbReference>
<keyword evidence="10" id="KW-0585">Phenylalanine catabolism</keyword>
<evidence type="ECO:0000256" key="1">
    <source>
        <dbReference type="ARBA" id="ARBA00001913"/>
    </source>
</evidence>
<dbReference type="RefSeq" id="WP_326020959.1">
    <property type="nucleotide sequence ID" value="NZ_JAOZYC010000149.1"/>
</dbReference>
<feature type="domain" description="Fumarylacetoacetase N-terminal" evidence="13">
    <location>
        <begin position="33"/>
        <end position="131"/>
    </location>
</feature>
<evidence type="ECO:0000256" key="9">
    <source>
        <dbReference type="ARBA" id="ARBA00022878"/>
    </source>
</evidence>
<dbReference type="GO" id="GO:0004334">
    <property type="term" value="F:fumarylacetoacetase activity"/>
    <property type="evidence" value="ECO:0007669"/>
    <property type="project" value="UniProtKB-EC"/>
</dbReference>
<evidence type="ECO:0000256" key="3">
    <source>
        <dbReference type="ARBA" id="ARBA00004782"/>
    </source>
</evidence>
<organism evidence="14 15">
    <name type="scientific">Streptomyces endophyticus</name>
    <dbReference type="NCBI Taxonomy" id="714166"/>
    <lineage>
        <taxon>Bacteria</taxon>
        <taxon>Bacillati</taxon>
        <taxon>Actinomycetota</taxon>
        <taxon>Actinomycetes</taxon>
        <taxon>Kitasatosporales</taxon>
        <taxon>Streptomycetaceae</taxon>
        <taxon>Streptomyces</taxon>
    </lineage>
</organism>
<proteinExistence type="predicted"/>
<keyword evidence="8" id="KW-0460">Magnesium</keyword>
<dbReference type="Proteomes" id="UP001354931">
    <property type="component" value="Unassembled WGS sequence"/>
</dbReference>
<keyword evidence="6 14" id="KW-0378">Hydrolase</keyword>
<dbReference type="Gene3D" id="3.90.850.10">
    <property type="entry name" value="Fumarylacetoacetase-like, C-terminal domain"/>
    <property type="match status" value="1"/>
</dbReference>
<evidence type="ECO:0000256" key="5">
    <source>
        <dbReference type="ARBA" id="ARBA00022723"/>
    </source>
</evidence>
<dbReference type="EMBL" id="JAOZYC010000149">
    <property type="protein sequence ID" value="MEB8341655.1"/>
    <property type="molecule type" value="Genomic_DNA"/>
</dbReference>
<dbReference type="PANTHER" id="PTHR43069">
    <property type="entry name" value="FUMARYLACETOACETASE"/>
    <property type="match status" value="1"/>
</dbReference>
<feature type="compositionally biased region" description="Low complexity" evidence="11">
    <location>
        <begin position="1"/>
        <end position="14"/>
    </location>
</feature>
<keyword evidence="7" id="KW-0106">Calcium</keyword>
<comment type="cofactor">
    <cofactor evidence="1">
        <name>Ca(2+)</name>
        <dbReference type="ChEBI" id="CHEBI:29108"/>
    </cofactor>
</comment>
<evidence type="ECO:0000256" key="4">
    <source>
        <dbReference type="ARBA" id="ARBA00012094"/>
    </source>
</evidence>
<feature type="domain" description="Fumarylacetoacetase-like C-terminal" evidence="12">
    <location>
        <begin position="138"/>
        <end position="416"/>
    </location>
</feature>
<comment type="caution">
    <text evidence="14">The sequence shown here is derived from an EMBL/GenBank/DDBJ whole genome shotgun (WGS) entry which is preliminary data.</text>
</comment>
<evidence type="ECO:0000259" key="12">
    <source>
        <dbReference type="Pfam" id="PF01557"/>
    </source>
</evidence>
<dbReference type="Pfam" id="PF09298">
    <property type="entry name" value="FAA_hydrolase_N"/>
    <property type="match status" value="1"/>
</dbReference>
<evidence type="ECO:0000256" key="2">
    <source>
        <dbReference type="ARBA" id="ARBA00001946"/>
    </source>
</evidence>
<dbReference type="InterPro" id="IPR036663">
    <property type="entry name" value="Fumarylacetoacetase_C_sf"/>
</dbReference>
<evidence type="ECO:0000259" key="13">
    <source>
        <dbReference type="Pfam" id="PF09298"/>
    </source>
</evidence>
<evidence type="ECO:0000256" key="11">
    <source>
        <dbReference type="SAM" id="MobiDB-lite"/>
    </source>
</evidence>
<keyword evidence="5" id="KW-0479">Metal-binding</keyword>
<name>A0ABU6FE92_9ACTN</name>
<keyword evidence="9" id="KW-0828">Tyrosine catabolism</keyword>
<dbReference type="Gene3D" id="2.30.30.230">
    <property type="entry name" value="Fumarylacetoacetase, N-terminal domain"/>
    <property type="match status" value="1"/>
</dbReference>
<comment type="cofactor">
    <cofactor evidence="2">
        <name>Mg(2+)</name>
        <dbReference type="ChEBI" id="CHEBI:18420"/>
    </cofactor>
</comment>
<evidence type="ECO:0000256" key="6">
    <source>
        <dbReference type="ARBA" id="ARBA00022801"/>
    </source>
</evidence>
<keyword evidence="15" id="KW-1185">Reference proteome</keyword>
<dbReference type="InterPro" id="IPR011234">
    <property type="entry name" value="Fumarylacetoacetase-like_C"/>
</dbReference>
<evidence type="ECO:0000313" key="15">
    <source>
        <dbReference type="Proteomes" id="UP001354931"/>
    </source>
</evidence>
<sequence>MAPAATSESASEPTPLDRLDPLDLPEGHPFGPHNLPYGVFSLTEDGSGDGERSVGVRVGDHVLDAGAAAAALGSPYVSVLARPSLNSLLAAGRTTWSDVRRALTAWVTVPAHREVVRPFLHPLSSVTLHLPFEVADYVDFYASENHASNLGRLFRPDEEPLKPNWKHLPVGYHGRSGTVVVSGTDVVRPSGQRKAPADPAPVFGPSVRLDIETEVGYVVGVPSRQGTPVPLSSYRDHVFGLCLLNDWSARDIQNWETVPLGPHLGKSFATSISAWITPLDALEAARVGPPERSVPLLPYLDDSGPEAAADPAGYDLRITVTLNGQVISEPPFSGMYWTGAQMLAHMTVNGASLRTGDLYGSGTISGTEDNERGSLIEITWNGQQPLDLPDGKRGFLEDGDVVTLSAWAPGPDGARVHLGEVTGRIVPTT</sequence>
<dbReference type="InterPro" id="IPR015377">
    <property type="entry name" value="Fumarylacetoacetase_N"/>
</dbReference>
<evidence type="ECO:0000256" key="8">
    <source>
        <dbReference type="ARBA" id="ARBA00022842"/>
    </source>
</evidence>
<evidence type="ECO:0000256" key="10">
    <source>
        <dbReference type="ARBA" id="ARBA00023232"/>
    </source>
</evidence>
<dbReference type="PANTHER" id="PTHR43069:SF2">
    <property type="entry name" value="FUMARYLACETOACETASE"/>
    <property type="match status" value="1"/>
</dbReference>
<gene>
    <name evidence="14" type="primary">fahA</name>
    <name evidence="14" type="ORF">OKJ99_29595</name>
</gene>
<reference evidence="14 15" key="1">
    <citation type="submission" date="2022-10" db="EMBL/GenBank/DDBJ databases">
        <authorList>
            <person name="Xie J."/>
            <person name="Shen N."/>
        </authorList>
    </citation>
    <scope>NUCLEOTIDE SEQUENCE [LARGE SCALE GENOMIC DNA]</scope>
    <source>
        <strain evidence="14 15">YIM65594</strain>
    </source>
</reference>
<feature type="region of interest" description="Disordered" evidence="11">
    <location>
        <begin position="1"/>
        <end position="27"/>
    </location>
</feature>
<protein>
    <recommendedName>
        <fullName evidence="4">fumarylacetoacetase</fullName>
        <ecNumber evidence="4">3.7.1.2</ecNumber>
    </recommendedName>
</protein>